<dbReference type="Proteomes" id="UP000184063">
    <property type="component" value="Unassembled WGS sequence"/>
</dbReference>
<dbReference type="OrthoDB" id="4513462at2759"/>
<organism evidence="2 3">
    <name type="scientific">Aspergillus luchuensis (strain CBS 106.47)</name>
    <dbReference type="NCBI Taxonomy" id="1137211"/>
    <lineage>
        <taxon>Eukaryota</taxon>
        <taxon>Fungi</taxon>
        <taxon>Dikarya</taxon>
        <taxon>Ascomycota</taxon>
        <taxon>Pezizomycotina</taxon>
        <taxon>Eurotiomycetes</taxon>
        <taxon>Eurotiomycetidae</taxon>
        <taxon>Eurotiales</taxon>
        <taxon>Aspergillaceae</taxon>
        <taxon>Aspergillus</taxon>
        <taxon>Aspergillus subgen. Circumdati</taxon>
    </lineage>
</organism>
<evidence type="ECO:0000256" key="1">
    <source>
        <dbReference type="SAM" id="MobiDB-lite"/>
    </source>
</evidence>
<reference evidence="3" key="1">
    <citation type="journal article" date="2017" name="Genome Biol.">
        <title>Comparative genomics reveals high biological diversity and specific adaptations in the industrially and medically important fungal genus Aspergillus.</title>
        <authorList>
            <person name="de Vries R.P."/>
            <person name="Riley R."/>
            <person name="Wiebenga A."/>
            <person name="Aguilar-Osorio G."/>
            <person name="Amillis S."/>
            <person name="Uchima C.A."/>
            <person name="Anderluh G."/>
            <person name="Asadollahi M."/>
            <person name="Askin M."/>
            <person name="Barry K."/>
            <person name="Battaglia E."/>
            <person name="Bayram O."/>
            <person name="Benocci T."/>
            <person name="Braus-Stromeyer S.A."/>
            <person name="Caldana C."/>
            <person name="Canovas D."/>
            <person name="Cerqueira G.C."/>
            <person name="Chen F."/>
            <person name="Chen W."/>
            <person name="Choi C."/>
            <person name="Clum A."/>
            <person name="Dos Santos R.A."/>
            <person name="Damasio A.R."/>
            <person name="Diallinas G."/>
            <person name="Emri T."/>
            <person name="Fekete E."/>
            <person name="Flipphi M."/>
            <person name="Freyberg S."/>
            <person name="Gallo A."/>
            <person name="Gournas C."/>
            <person name="Habgood R."/>
            <person name="Hainaut M."/>
            <person name="Harispe M.L."/>
            <person name="Henrissat B."/>
            <person name="Hilden K.S."/>
            <person name="Hope R."/>
            <person name="Hossain A."/>
            <person name="Karabika E."/>
            <person name="Karaffa L."/>
            <person name="Karanyi Z."/>
            <person name="Krasevec N."/>
            <person name="Kuo A."/>
            <person name="Kusch H."/>
            <person name="LaButti K."/>
            <person name="Lagendijk E.L."/>
            <person name="Lapidus A."/>
            <person name="Levasseur A."/>
            <person name="Lindquist E."/>
            <person name="Lipzen A."/>
            <person name="Logrieco A.F."/>
            <person name="MacCabe A."/>
            <person name="Maekelae M.R."/>
            <person name="Malavazi I."/>
            <person name="Melin P."/>
            <person name="Meyer V."/>
            <person name="Mielnichuk N."/>
            <person name="Miskei M."/>
            <person name="Molnar A.P."/>
            <person name="Mule G."/>
            <person name="Ngan C.Y."/>
            <person name="Orejas M."/>
            <person name="Orosz E."/>
            <person name="Ouedraogo J.P."/>
            <person name="Overkamp K.M."/>
            <person name="Park H.-S."/>
            <person name="Perrone G."/>
            <person name="Piumi F."/>
            <person name="Punt P.J."/>
            <person name="Ram A.F."/>
            <person name="Ramon A."/>
            <person name="Rauscher S."/>
            <person name="Record E."/>
            <person name="Riano-Pachon D.M."/>
            <person name="Robert V."/>
            <person name="Roehrig J."/>
            <person name="Ruller R."/>
            <person name="Salamov A."/>
            <person name="Salih N.S."/>
            <person name="Samson R.A."/>
            <person name="Sandor E."/>
            <person name="Sanguinetti M."/>
            <person name="Schuetze T."/>
            <person name="Sepcic K."/>
            <person name="Shelest E."/>
            <person name="Sherlock G."/>
            <person name="Sophianopoulou V."/>
            <person name="Squina F.M."/>
            <person name="Sun H."/>
            <person name="Susca A."/>
            <person name="Todd R.B."/>
            <person name="Tsang A."/>
            <person name="Unkles S.E."/>
            <person name="van de Wiele N."/>
            <person name="van Rossen-Uffink D."/>
            <person name="Oliveira J.V."/>
            <person name="Vesth T.C."/>
            <person name="Visser J."/>
            <person name="Yu J.-H."/>
            <person name="Zhou M."/>
            <person name="Andersen M.R."/>
            <person name="Archer D.B."/>
            <person name="Baker S.E."/>
            <person name="Benoit I."/>
            <person name="Brakhage A.A."/>
            <person name="Braus G.H."/>
            <person name="Fischer R."/>
            <person name="Frisvad J.C."/>
            <person name="Goldman G.H."/>
            <person name="Houbraken J."/>
            <person name="Oakley B."/>
            <person name="Pocsi I."/>
            <person name="Scazzocchio C."/>
            <person name="Seiboth B."/>
            <person name="vanKuyk P.A."/>
            <person name="Wortman J."/>
            <person name="Dyer P.S."/>
            <person name="Grigoriev I.V."/>
        </authorList>
    </citation>
    <scope>NUCLEOTIDE SEQUENCE [LARGE SCALE GENOMIC DNA]</scope>
    <source>
        <strain evidence="3">CBS 106.47</strain>
    </source>
</reference>
<gene>
    <name evidence="2" type="ORF">ASPFODRAFT_54705</name>
</gene>
<evidence type="ECO:0000313" key="3">
    <source>
        <dbReference type="Proteomes" id="UP000184063"/>
    </source>
</evidence>
<protein>
    <submittedName>
        <fullName evidence="2">Uncharacterized protein</fullName>
    </submittedName>
</protein>
<accession>A0A1M3SZ42</accession>
<feature type="region of interest" description="Disordered" evidence="1">
    <location>
        <begin position="92"/>
        <end position="115"/>
    </location>
</feature>
<dbReference type="AlphaFoldDB" id="A0A1M3SZ42"/>
<proteinExistence type="predicted"/>
<dbReference type="VEuPathDB" id="FungiDB:ASPFODRAFT_54705"/>
<evidence type="ECO:0000313" key="2">
    <source>
        <dbReference type="EMBL" id="OJZ79762.1"/>
    </source>
</evidence>
<sequence length="115" mass="12165">MGHNRATCDSPLGSVAEGPCHRTGIKGPLSQGSFMAFFDPHQLASTLQAMSESMAISHATKGGFTARARSFTSDPQVACGYMGSEGLLAGFYPKTPPNSPRTVPLEPVLTEHRSK</sequence>
<name>A0A1M3SZ42_ASPLC</name>
<dbReference type="EMBL" id="KV878273">
    <property type="protein sequence ID" value="OJZ79762.1"/>
    <property type="molecule type" value="Genomic_DNA"/>
</dbReference>